<feature type="domain" description="PKD" evidence="1">
    <location>
        <begin position="340"/>
        <end position="376"/>
    </location>
</feature>
<dbReference type="InterPro" id="IPR011042">
    <property type="entry name" value="6-blade_b-propeller_TolB-like"/>
</dbReference>
<dbReference type="InterPro" id="IPR011659">
    <property type="entry name" value="WD40"/>
</dbReference>
<dbReference type="SUPFAM" id="SSF82171">
    <property type="entry name" value="DPP6 N-terminal domain-like"/>
    <property type="match status" value="1"/>
</dbReference>
<name>A0A2W7N8W7_9BACT</name>
<gene>
    <name evidence="2" type="ORF">LX69_01988</name>
</gene>
<keyword evidence="3" id="KW-1185">Reference proteome</keyword>
<evidence type="ECO:0000313" key="2">
    <source>
        <dbReference type="EMBL" id="PZX16113.1"/>
    </source>
</evidence>
<proteinExistence type="predicted"/>
<dbReference type="Pfam" id="PF18911">
    <property type="entry name" value="PKD_4"/>
    <property type="match status" value="2"/>
</dbReference>
<dbReference type="InterPro" id="IPR013783">
    <property type="entry name" value="Ig-like_fold"/>
</dbReference>
<reference evidence="2 3" key="1">
    <citation type="submission" date="2018-06" db="EMBL/GenBank/DDBJ databases">
        <title>Genomic Encyclopedia of Archaeal and Bacterial Type Strains, Phase II (KMG-II): from individual species to whole genera.</title>
        <authorList>
            <person name="Goeker M."/>
        </authorList>
    </citation>
    <scope>NUCLEOTIDE SEQUENCE [LARGE SCALE GENOMIC DNA]</scope>
    <source>
        <strain evidence="2 3">DSM 6779</strain>
    </source>
</reference>
<evidence type="ECO:0000259" key="1">
    <source>
        <dbReference type="PROSITE" id="PS50093"/>
    </source>
</evidence>
<protein>
    <submittedName>
        <fullName evidence="2">WD40 repeat protein</fullName>
    </submittedName>
</protein>
<comment type="caution">
    <text evidence="2">The sequence shown here is derived from an EMBL/GenBank/DDBJ whole genome shotgun (WGS) entry which is preliminary data.</text>
</comment>
<dbReference type="InterPro" id="IPR000601">
    <property type="entry name" value="PKD_dom"/>
</dbReference>
<feature type="domain" description="PKD" evidence="1">
    <location>
        <begin position="430"/>
        <end position="458"/>
    </location>
</feature>
<dbReference type="PROSITE" id="PS50093">
    <property type="entry name" value="PKD"/>
    <property type="match status" value="2"/>
</dbReference>
<sequence length="480" mass="54743">MSLIQACFRLFYIYVIVAMSGLFFSLPASVRAQDMKIEKLLFCSPRSNEIAPFYRDSVLYFASNRRKSLFRSYMNPQGELLYYLYQVRHKGADRWERPQLFDARYQSPFNNASMTMNAAGNVMVVSHGRNDELKAIRNSRHGDLLGLYQVKYNGKGWGKSSLMPFSKVRDYSLTHPCLSPDGQMLFFVSDNSEGIGKSDIYMSEQVNGEWSEPMNLGKGINTHGNELFPFYHISGKLFFASDGQGGYGGLDIFYTRRQGDGTWADPVLWEQPVNSGADDFGFYLSDDENWGFVASSRAQSDDIYRFERQWPTFDVCEPQVDDAFCFTFFDEGPYKSDTIPFVYRWNFGDGQSGDGLEVDHCFVGPGNYRVTLSAIDLQQNKEMMVVADYLLELQKTVQVYIHCSETILAGKPFECDVLQSVLPDMSANEYYWDMGDGTRLKGERVKHVYANAGTYIVRCGTVHRDTGQKYCSTLEVIVEK</sequence>
<dbReference type="SUPFAM" id="SSF49299">
    <property type="entry name" value="PKD domain"/>
    <property type="match status" value="2"/>
</dbReference>
<organism evidence="2 3">
    <name type="scientific">Breznakibacter xylanolyticus</name>
    <dbReference type="NCBI Taxonomy" id="990"/>
    <lineage>
        <taxon>Bacteria</taxon>
        <taxon>Pseudomonadati</taxon>
        <taxon>Bacteroidota</taxon>
        <taxon>Bacteroidia</taxon>
        <taxon>Marinilabiliales</taxon>
        <taxon>Marinilabiliaceae</taxon>
        <taxon>Breznakibacter</taxon>
    </lineage>
</organism>
<dbReference type="Pfam" id="PF07676">
    <property type="entry name" value="PD40"/>
    <property type="match status" value="1"/>
</dbReference>
<evidence type="ECO:0000313" key="3">
    <source>
        <dbReference type="Proteomes" id="UP000249239"/>
    </source>
</evidence>
<dbReference type="AlphaFoldDB" id="A0A2W7N8W7"/>
<dbReference type="Proteomes" id="UP000249239">
    <property type="component" value="Unassembled WGS sequence"/>
</dbReference>
<dbReference type="OrthoDB" id="1488841at2"/>
<dbReference type="Gene3D" id="2.120.10.30">
    <property type="entry name" value="TolB, C-terminal domain"/>
    <property type="match status" value="1"/>
</dbReference>
<dbReference type="InterPro" id="IPR035986">
    <property type="entry name" value="PKD_dom_sf"/>
</dbReference>
<dbReference type="RefSeq" id="WP_111445844.1">
    <property type="nucleotide sequence ID" value="NZ_QKZK01000014.1"/>
</dbReference>
<dbReference type="EMBL" id="QKZK01000014">
    <property type="protein sequence ID" value="PZX16113.1"/>
    <property type="molecule type" value="Genomic_DNA"/>
</dbReference>
<dbReference type="Gene3D" id="2.60.40.10">
    <property type="entry name" value="Immunoglobulins"/>
    <property type="match status" value="2"/>
</dbReference>
<dbReference type="CDD" id="cd00146">
    <property type="entry name" value="PKD"/>
    <property type="match status" value="2"/>
</dbReference>
<accession>A0A2W7N8W7</accession>